<dbReference type="EMBL" id="JACXJA010000005">
    <property type="protein sequence ID" value="MBD2861224.1"/>
    <property type="molecule type" value="Genomic_DNA"/>
</dbReference>
<reference evidence="1" key="1">
    <citation type="submission" date="2020-09" db="EMBL/GenBank/DDBJ databases">
        <title>A novel bacterium of genus Paenibacillus, isolated from South China Sea.</title>
        <authorList>
            <person name="Huang H."/>
            <person name="Mo K."/>
            <person name="Hu Y."/>
        </authorList>
    </citation>
    <scope>NUCLEOTIDE SEQUENCE</scope>
    <source>
        <strain evidence="1">IB182363</strain>
    </source>
</reference>
<gene>
    <name evidence="1" type="ORF">IDH45_04380</name>
</gene>
<organism evidence="1 2">
    <name type="scientific">Paenibacillus oceani</name>
    <dbReference type="NCBI Taxonomy" id="2772510"/>
    <lineage>
        <taxon>Bacteria</taxon>
        <taxon>Bacillati</taxon>
        <taxon>Bacillota</taxon>
        <taxon>Bacilli</taxon>
        <taxon>Bacillales</taxon>
        <taxon>Paenibacillaceae</taxon>
        <taxon>Paenibacillus</taxon>
    </lineage>
</organism>
<sequence length="628" mass="69269">MAEKHLGTPVHTVAVAAAGYDQEGAERPKVYAVSSGKTATLYVIDVQTGRILQSAELEGTTHTWGVAVAPDGAVYMSSSQGYLHRWRPGADKAENLGRPIPGESFVWRLACDEQGRIYGGTYDGGKVFRYDPAEGSFRDYGRMSDNEKYARSIAAGGGFIYVGVGTQRARLYEVDAESGIKREIPFPEGYEQDQTVYDVTKVGERLFARTVPSNTLHVYDLQAKRWTDAISDASGLDVSRPSPDSGKLYLVRGNMLHSYDPGTKELAATDISVQGAKDFGWVRLEEGDYPGWSLVSAKTNGDFWVYNPQSGHCRHVEVNVPGQPNKAQTLTLSSDGTLWVGGFFSGGFAKYDSVSGQLTEYRTFGQQEGMVEFKGSIYAGVYPGARIYRYDPKAEYRTDVNPIKLFALNDRYQDRPFAMVAAGDALAIGTVPYYGQHGGALTLYDPDTGKIDVYRHIAGNQSVVCLAYRDGIIYGGTSIHGGLGTEPETTAASLFRFDADKREKEWTCVPVPEAKVIYSIALAEDGMLWGLTYRALFRFDPMQSKTVEIVPLEGFNPDFPESGWIGGTIRFHEDGCLYGTALGQLFRYKPGERSFEILADKAAYFAQNAEGTIYFTRGTELYEYRMDN</sequence>
<dbReference type="PANTHER" id="PTHR40274:SF3">
    <property type="entry name" value="VIRGINIAMYCIN B LYASE"/>
    <property type="match status" value="1"/>
</dbReference>
<dbReference type="SUPFAM" id="SSF63825">
    <property type="entry name" value="YWTD domain"/>
    <property type="match status" value="1"/>
</dbReference>
<name>A0A927C4K5_9BACL</name>
<keyword evidence="2" id="KW-1185">Reference proteome</keyword>
<evidence type="ECO:0000313" key="1">
    <source>
        <dbReference type="EMBL" id="MBD2861224.1"/>
    </source>
</evidence>
<dbReference type="Proteomes" id="UP000639396">
    <property type="component" value="Unassembled WGS sequence"/>
</dbReference>
<dbReference type="PANTHER" id="PTHR40274">
    <property type="entry name" value="VIRGINIAMYCIN B LYASE"/>
    <property type="match status" value="1"/>
</dbReference>
<dbReference type="InterPro" id="IPR015943">
    <property type="entry name" value="WD40/YVTN_repeat-like_dom_sf"/>
</dbReference>
<proteinExistence type="predicted"/>
<dbReference type="InterPro" id="IPR051344">
    <property type="entry name" value="Vgb"/>
</dbReference>
<dbReference type="SUPFAM" id="SSF63829">
    <property type="entry name" value="Calcium-dependent phosphotriesterase"/>
    <property type="match status" value="1"/>
</dbReference>
<dbReference type="InterPro" id="IPR036813">
    <property type="entry name" value="Tachylectin2_sf"/>
</dbReference>
<dbReference type="AlphaFoldDB" id="A0A927C4K5"/>
<dbReference type="RefSeq" id="WP_190925051.1">
    <property type="nucleotide sequence ID" value="NZ_JACXJA010000005.1"/>
</dbReference>
<protein>
    <submittedName>
        <fullName evidence="1">PQQ-binding-like beta-propeller repeat protein</fullName>
    </submittedName>
</protein>
<evidence type="ECO:0000313" key="2">
    <source>
        <dbReference type="Proteomes" id="UP000639396"/>
    </source>
</evidence>
<dbReference type="SUPFAM" id="SSF50934">
    <property type="entry name" value="Tachylectin-2"/>
    <property type="match status" value="1"/>
</dbReference>
<comment type="caution">
    <text evidence="1">The sequence shown here is derived from an EMBL/GenBank/DDBJ whole genome shotgun (WGS) entry which is preliminary data.</text>
</comment>
<accession>A0A927C4K5</accession>
<dbReference type="Gene3D" id="2.130.10.10">
    <property type="entry name" value="YVTN repeat-like/Quinoprotein amine dehydrogenase"/>
    <property type="match status" value="3"/>
</dbReference>